<proteinExistence type="predicted"/>
<dbReference type="AlphaFoldDB" id="A0A972JC62"/>
<sequence>MVVGLYNGNGRDELRVNLLNDSRYVHFSCLLGGTSQGRVRGIAIAPRVGEGHIGYAPGERFSVWYSPDYRHLELMLTPEMLGELVGDEFERIGDIQSGFIMRATPPGSRTIDAATRLAQRVEHQGASPLLLHAAVLEFLGWHFEGLNRNGVQDAVPLRERRRLLAARERLLEDLSAPPTIAELAMEVGLNQLKLKRGFRSLFGMGVYSLFQRHRMERARELLYHYNVTETALMLGYSNISHFSTAFRKQFGVLPGEARKNTLISVQCPSHLSSGISGSA</sequence>
<evidence type="ECO:0000313" key="6">
    <source>
        <dbReference type="Proteomes" id="UP000599523"/>
    </source>
</evidence>
<dbReference type="Proteomes" id="UP000599523">
    <property type="component" value="Unassembled WGS sequence"/>
</dbReference>
<dbReference type="GO" id="GO:0003700">
    <property type="term" value="F:DNA-binding transcription factor activity"/>
    <property type="evidence" value="ECO:0007669"/>
    <property type="project" value="InterPro"/>
</dbReference>
<dbReference type="PANTHER" id="PTHR47893:SF1">
    <property type="entry name" value="REGULATORY PROTEIN PCHR"/>
    <property type="match status" value="1"/>
</dbReference>
<dbReference type="SMART" id="SM00342">
    <property type="entry name" value="HTH_ARAC"/>
    <property type="match status" value="1"/>
</dbReference>
<gene>
    <name evidence="5" type="ORF">GPA21_14480</name>
</gene>
<dbReference type="PANTHER" id="PTHR47893">
    <property type="entry name" value="REGULATORY PROTEIN PCHR"/>
    <property type="match status" value="1"/>
</dbReference>
<evidence type="ECO:0000256" key="2">
    <source>
        <dbReference type="ARBA" id="ARBA00023125"/>
    </source>
</evidence>
<reference evidence="5" key="1">
    <citation type="submission" date="2019-12" db="EMBL/GenBank/DDBJ databases">
        <title>Comparative genomics gives insights into the taxonomy of the Azoarcus-Aromatoleum group and reveals separate origins of nif in the plant-associated Azoarcus and non-plant-associated Aromatoleum sub-groups.</title>
        <authorList>
            <person name="Lafos M."/>
            <person name="Maluk M."/>
            <person name="Batista M."/>
            <person name="Junghare M."/>
            <person name="Carmona M."/>
            <person name="Faoro H."/>
            <person name="Cruz L.M."/>
            <person name="Battistoni F."/>
            <person name="De Souza E."/>
            <person name="Pedrosa F."/>
            <person name="Chen W.-M."/>
            <person name="Poole P.S."/>
            <person name="Dixon R.A."/>
            <person name="James E.K."/>
        </authorList>
    </citation>
    <scope>NUCLEOTIDE SEQUENCE</scope>
    <source>
        <strain evidence="5">NSC3</strain>
    </source>
</reference>
<name>A0A972JC62_9RHOO</name>
<evidence type="ECO:0000259" key="4">
    <source>
        <dbReference type="PROSITE" id="PS01124"/>
    </source>
</evidence>
<keyword evidence="1" id="KW-0805">Transcription regulation</keyword>
<dbReference type="Gene3D" id="1.10.10.60">
    <property type="entry name" value="Homeodomain-like"/>
    <property type="match status" value="2"/>
</dbReference>
<dbReference type="InterPro" id="IPR018060">
    <property type="entry name" value="HTH_AraC"/>
</dbReference>
<dbReference type="InterPro" id="IPR018062">
    <property type="entry name" value="HTH_AraC-typ_CS"/>
</dbReference>
<feature type="domain" description="HTH araC/xylS-type" evidence="4">
    <location>
        <begin position="164"/>
        <end position="260"/>
    </location>
</feature>
<accession>A0A972JC62</accession>
<dbReference type="PROSITE" id="PS00041">
    <property type="entry name" value="HTH_ARAC_FAMILY_1"/>
    <property type="match status" value="1"/>
</dbReference>
<dbReference type="InterPro" id="IPR009057">
    <property type="entry name" value="Homeodomain-like_sf"/>
</dbReference>
<keyword evidence="3" id="KW-0804">Transcription</keyword>
<dbReference type="InterPro" id="IPR053142">
    <property type="entry name" value="PchR_regulatory_protein"/>
</dbReference>
<comment type="caution">
    <text evidence="5">The sequence shown here is derived from an EMBL/GenBank/DDBJ whole genome shotgun (WGS) entry which is preliminary data.</text>
</comment>
<protein>
    <submittedName>
        <fullName evidence="5">Helix-turn-helix domain-containing protein</fullName>
    </submittedName>
</protein>
<dbReference type="GO" id="GO:0043565">
    <property type="term" value="F:sequence-specific DNA binding"/>
    <property type="evidence" value="ECO:0007669"/>
    <property type="project" value="InterPro"/>
</dbReference>
<evidence type="ECO:0000256" key="3">
    <source>
        <dbReference type="ARBA" id="ARBA00023163"/>
    </source>
</evidence>
<keyword evidence="6" id="KW-1185">Reference proteome</keyword>
<dbReference type="EMBL" id="WTVM01000098">
    <property type="protein sequence ID" value="NMG04162.1"/>
    <property type="molecule type" value="Genomic_DNA"/>
</dbReference>
<dbReference type="PRINTS" id="PR00032">
    <property type="entry name" value="HTHARAC"/>
</dbReference>
<organism evidence="5 6">
    <name type="scientific">Azoarcus taiwanensis</name>
    <dbReference type="NCBI Taxonomy" id="666964"/>
    <lineage>
        <taxon>Bacteria</taxon>
        <taxon>Pseudomonadati</taxon>
        <taxon>Pseudomonadota</taxon>
        <taxon>Betaproteobacteria</taxon>
        <taxon>Rhodocyclales</taxon>
        <taxon>Zoogloeaceae</taxon>
        <taxon>Azoarcus</taxon>
    </lineage>
</organism>
<dbReference type="SUPFAM" id="SSF46689">
    <property type="entry name" value="Homeodomain-like"/>
    <property type="match status" value="2"/>
</dbReference>
<keyword evidence="2" id="KW-0238">DNA-binding</keyword>
<dbReference type="InterPro" id="IPR020449">
    <property type="entry name" value="Tscrpt_reg_AraC-type_HTH"/>
</dbReference>
<dbReference type="Pfam" id="PF12833">
    <property type="entry name" value="HTH_18"/>
    <property type="match status" value="1"/>
</dbReference>
<dbReference type="PROSITE" id="PS01124">
    <property type="entry name" value="HTH_ARAC_FAMILY_2"/>
    <property type="match status" value="1"/>
</dbReference>
<evidence type="ECO:0000256" key="1">
    <source>
        <dbReference type="ARBA" id="ARBA00023015"/>
    </source>
</evidence>
<evidence type="ECO:0000313" key="5">
    <source>
        <dbReference type="EMBL" id="NMG04162.1"/>
    </source>
</evidence>